<dbReference type="EMBL" id="FONQ01000010">
    <property type="protein sequence ID" value="SFF15479.1"/>
    <property type="molecule type" value="Genomic_DNA"/>
</dbReference>
<sequence>MNKIKRIIIAICPPLFLKGFYKLKRRISARPVSQKEKPVLNPDKQDLDLYWDPVMAELLETWGEDHAWNEIQMLLVGKKGKVLDIACGTGITIDIVSKNKDLKVYGCDISDFLIQKAIKKGINKELLEVCDATNMICYDDNSFDTSYSIGSLEHFTEKGIVKFVEETYRITNNFSFHMVPISRNGIDNGWISPYQSYFNNSEEWWLEKFKSKFKSVQSINSGWKDDASIGKWFICSKK</sequence>
<dbReference type="InterPro" id="IPR041698">
    <property type="entry name" value="Methyltransf_25"/>
</dbReference>
<evidence type="ECO:0000313" key="2">
    <source>
        <dbReference type="EMBL" id="SFF15479.1"/>
    </source>
</evidence>
<accession>A0A1I2GEG5</accession>
<proteinExistence type="predicted"/>
<name>A0A1I2GEG5_9FLAO</name>
<keyword evidence="3" id="KW-1185">Reference proteome</keyword>
<dbReference type="AlphaFoldDB" id="A0A1I2GEG5"/>
<organism evidence="2 3">
    <name type="scientific">Flavobacterium xueshanense</name>
    <dbReference type="NCBI Taxonomy" id="935223"/>
    <lineage>
        <taxon>Bacteria</taxon>
        <taxon>Pseudomonadati</taxon>
        <taxon>Bacteroidota</taxon>
        <taxon>Flavobacteriia</taxon>
        <taxon>Flavobacteriales</taxon>
        <taxon>Flavobacteriaceae</taxon>
        <taxon>Flavobacterium</taxon>
    </lineage>
</organism>
<dbReference type="STRING" id="935223.SAMN04488131_11013"/>
<evidence type="ECO:0000313" key="3">
    <source>
        <dbReference type="Proteomes" id="UP000198596"/>
    </source>
</evidence>
<dbReference type="CDD" id="cd02440">
    <property type="entry name" value="AdoMet_MTases"/>
    <property type="match status" value="1"/>
</dbReference>
<dbReference type="RefSeq" id="WP_091205729.1">
    <property type="nucleotide sequence ID" value="NZ_FONQ01000010.1"/>
</dbReference>
<reference evidence="3" key="1">
    <citation type="submission" date="2016-10" db="EMBL/GenBank/DDBJ databases">
        <authorList>
            <person name="Varghese N."/>
            <person name="Submissions S."/>
        </authorList>
    </citation>
    <scope>NUCLEOTIDE SEQUENCE [LARGE SCALE GENOMIC DNA]</scope>
    <source>
        <strain evidence="3">CGMCC 1.9227</strain>
    </source>
</reference>
<feature type="domain" description="Methyltransferase" evidence="1">
    <location>
        <begin position="82"/>
        <end position="171"/>
    </location>
</feature>
<dbReference type="InterPro" id="IPR029063">
    <property type="entry name" value="SAM-dependent_MTases_sf"/>
</dbReference>
<protein>
    <submittedName>
        <fullName evidence="2">Methyltransferase domain-containing protein</fullName>
    </submittedName>
</protein>
<dbReference type="OrthoDB" id="3636702at2"/>
<gene>
    <name evidence="2" type="ORF">SAMN04488131_11013</name>
</gene>
<keyword evidence="2" id="KW-0489">Methyltransferase</keyword>
<evidence type="ECO:0000259" key="1">
    <source>
        <dbReference type="Pfam" id="PF13649"/>
    </source>
</evidence>
<dbReference type="Proteomes" id="UP000198596">
    <property type="component" value="Unassembled WGS sequence"/>
</dbReference>
<dbReference type="Gene3D" id="3.40.50.150">
    <property type="entry name" value="Vaccinia Virus protein VP39"/>
    <property type="match status" value="1"/>
</dbReference>
<keyword evidence="2" id="KW-0808">Transferase</keyword>
<dbReference type="SUPFAM" id="SSF53335">
    <property type="entry name" value="S-adenosyl-L-methionine-dependent methyltransferases"/>
    <property type="match status" value="1"/>
</dbReference>
<dbReference type="Pfam" id="PF13649">
    <property type="entry name" value="Methyltransf_25"/>
    <property type="match status" value="1"/>
</dbReference>
<dbReference type="GO" id="GO:0032259">
    <property type="term" value="P:methylation"/>
    <property type="evidence" value="ECO:0007669"/>
    <property type="project" value="UniProtKB-KW"/>
</dbReference>
<dbReference type="GO" id="GO:0008168">
    <property type="term" value="F:methyltransferase activity"/>
    <property type="evidence" value="ECO:0007669"/>
    <property type="project" value="UniProtKB-KW"/>
</dbReference>